<organism evidence="1 2">
    <name type="scientific">Flavobacterium cerinum</name>
    <dbReference type="NCBI Taxonomy" id="2502784"/>
    <lineage>
        <taxon>Bacteria</taxon>
        <taxon>Pseudomonadati</taxon>
        <taxon>Bacteroidota</taxon>
        <taxon>Flavobacteriia</taxon>
        <taxon>Flavobacteriales</taxon>
        <taxon>Flavobacteriaceae</taxon>
        <taxon>Flavobacterium</taxon>
    </lineage>
</organism>
<dbReference type="Proteomes" id="UP000287527">
    <property type="component" value="Unassembled WGS sequence"/>
</dbReference>
<keyword evidence="2" id="KW-1185">Reference proteome</keyword>
<protein>
    <recommendedName>
        <fullName evidence="3">HEAT repeat domain-containing protein</fullName>
    </recommendedName>
</protein>
<dbReference type="AlphaFoldDB" id="A0A3S3TSI5"/>
<name>A0A3S3TSI5_9FLAO</name>
<reference evidence="1 2" key="1">
    <citation type="submission" date="2019-01" db="EMBL/GenBank/DDBJ databases">
        <title>Flavobacterium sp. nov.,isolated from freshwater.</title>
        <authorList>
            <person name="Zhang R."/>
            <person name="Du Z.-J."/>
        </authorList>
    </citation>
    <scope>NUCLEOTIDE SEQUENCE [LARGE SCALE GENOMIC DNA]</scope>
    <source>
        <strain evidence="1 2">1E403</strain>
    </source>
</reference>
<gene>
    <name evidence="1" type="ORF">EPI11_18110</name>
</gene>
<comment type="caution">
    <text evidence="1">The sequence shown here is derived from an EMBL/GenBank/DDBJ whole genome shotgun (WGS) entry which is preliminary data.</text>
</comment>
<proteinExistence type="predicted"/>
<dbReference type="OrthoDB" id="648641at2"/>
<evidence type="ECO:0000313" key="2">
    <source>
        <dbReference type="Proteomes" id="UP000287527"/>
    </source>
</evidence>
<dbReference type="EMBL" id="SBII01000017">
    <property type="protein sequence ID" value="RWW91797.1"/>
    <property type="molecule type" value="Genomic_DNA"/>
</dbReference>
<dbReference type="RefSeq" id="WP_128391405.1">
    <property type="nucleotide sequence ID" value="NZ_SBII01000017.1"/>
</dbReference>
<sequence>MSKINEIKEQLSSSKVADRKKGAKIIGKEFLKELGDDLWAAYLKQVNVANSWEAQIMMINSLGLIRYKRAKDSLYKICLDNKEHDMITSYAAMAYTRIMRTSDNDVSPVFDLFKFGGFSVINGALRGISADKLMLQKEEVERLISLTENFPQKHEVGLGDLRMGLACACAGWDKSLVSGFLERCLTGPDKQLGYVAEKSLKKKYSDINLI</sequence>
<evidence type="ECO:0000313" key="1">
    <source>
        <dbReference type="EMBL" id="RWW91797.1"/>
    </source>
</evidence>
<accession>A0A3S3TSI5</accession>
<evidence type="ECO:0008006" key="3">
    <source>
        <dbReference type="Google" id="ProtNLM"/>
    </source>
</evidence>